<keyword evidence="1" id="KW-0004">4Fe-4S</keyword>
<dbReference type="Pfam" id="PF13237">
    <property type="entry name" value="Fer4_10"/>
    <property type="match status" value="1"/>
</dbReference>
<dbReference type="PROSITE" id="PS00198">
    <property type="entry name" value="4FE4S_FER_1"/>
    <property type="match status" value="1"/>
</dbReference>
<evidence type="ECO:0000256" key="1">
    <source>
        <dbReference type="ARBA" id="ARBA00022485"/>
    </source>
</evidence>
<dbReference type="GO" id="GO:0046872">
    <property type="term" value="F:metal ion binding"/>
    <property type="evidence" value="ECO:0007669"/>
    <property type="project" value="UniProtKB-KW"/>
</dbReference>
<organism evidence="6 7">
    <name type="scientific">Slackia equolifaciens</name>
    <dbReference type="NCBI Taxonomy" id="498718"/>
    <lineage>
        <taxon>Bacteria</taxon>
        <taxon>Bacillati</taxon>
        <taxon>Actinomycetota</taxon>
        <taxon>Coriobacteriia</taxon>
        <taxon>Eggerthellales</taxon>
        <taxon>Eggerthellaceae</taxon>
        <taxon>Slackia</taxon>
    </lineage>
</organism>
<dbReference type="AlphaFoldDB" id="A0A3N0AT45"/>
<gene>
    <name evidence="6" type="ORF">DMP06_09665</name>
</gene>
<reference evidence="7" key="1">
    <citation type="submission" date="2018-05" db="EMBL/GenBank/DDBJ databases">
        <title>Genome Sequencing of selected type strains of the family Eggerthellaceae.</title>
        <authorList>
            <person name="Danylec N."/>
            <person name="Stoll D.A."/>
            <person name="Doetsch A."/>
            <person name="Huch M."/>
        </authorList>
    </citation>
    <scope>NUCLEOTIDE SEQUENCE [LARGE SCALE GENOMIC DNA]</scope>
    <source>
        <strain evidence="7">DSM 24851</strain>
    </source>
</reference>
<keyword evidence="3" id="KW-0408">Iron</keyword>
<dbReference type="PROSITE" id="PS51379">
    <property type="entry name" value="4FE4S_FER_2"/>
    <property type="match status" value="2"/>
</dbReference>
<dbReference type="OrthoDB" id="9770306at2"/>
<accession>A0A3N0AT45</accession>
<proteinExistence type="predicted"/>
<keyword evidence="7" id="KW-1185">Reference proteome</keyword>
<sequence length="62" mass="6440">MAHPVLDYELCICCGICVETCTQGVLDIVGDVAEVVDEDACIACGDCVEACPAGCITEITED</sequence>
<dbReference type="EMBL" id="QIBX01000020">
    <property type="protein sequence ID" value="RNL38052.1"/>
    <property type="molecule type" value="Genomic_DNA"/>
</dbReference>
<dbReference type="PANTHER" id="PTHR43687:SF1">
    <property type="entry name" value="FERREDOXIN III"/>
    <property type="match status" value="1"/>
</dbReference>
<dbReference type="RefSeq" id="WP_123209532.1">
    <property type="nucleotide sequence ID" value="NZ_JBHTHO010000024.1"/>
</dbReference>
<dbReference type="InterPro" id="IPR050572">
    <property type="entry name" value="Fe-S_Ferredoxin"/>
</dbReference>
<keyword evidence="4" id="KW-0411">Iron-sulfur</keyword>
<evidence type="ECO:0000256" key="4">
    <source>
        <dbReference type="ARBA" id="ARBA00023014"/>
    </source>
</evidence>
<keyword evidence="2" id="KW-0479">Metal-binding</keyword>
<dbReference type="PANTHER" id="PTHR43687">
    <property type="entry name" value="ADENYLYLSULFATE REDUCTASE, BETA SUBUNIT"/>
    <property type="match status" value="1"/>
</dbReference>
<evidence type="ECO:0000313" key="6">
    <source>
        <dbReference type="EMBL" id="RNL38052.1"/>
    </source>
</evidence>
<feature type="domain" description="4Fe-4S ferredoxin-type" evidence="5">
    <location>
        <begin position="32"/>
        <end position="62"/>
    </location>
</feature>
<evidence type="ECO:0000256" key="3">
    <source>
        <dbReference type="ARBA" id="ARBA00023004"/>
    </source>
</evidence>
<dbReference type="Proteomes" id="UP000269591">
    <property type="component" value="Unassembled WGS sequence"/>
</dbReference>
<dbReference type="Gene3D" id="3.30.70.20">
    <property type="match status" value="1"/>
</dbReference>
<evidence type="ECO:0000256" key="2">
    <source>
        <dbReference type="ARBA" id="ARBA00022723"/>
    </source>
</evidence>
<evidence type="ECO:0000259" key="5">
    <source>
        <dbReference type="PROSITE" id="PS51379"/>
    </source>
</evidence>
<dbReference type="SUPFAM" id="SSF54862">
    <property type="entry name" value="4Fe-4S ferredoxins"/>
    <property type="match status" value="1"/>
</dbReference>
<dbReference type="InterPro" id="IPR017896">
    <property type="entry name" value="4Fe4S_Fe-S-bd"/>
</dbReference>
<name>A0A3N0AT45_9ACTN</name>
<evidence type="ECO:0000313" key="7">
    <source>
        <dbReference type="Proteomes" id="UP000269591"/>
    </source>
</evidence>
<comment type="caution">
    <text evidence="6">The sequence shown here is derived from an EMBL/GenBank/DDBJ whole genome shotgun (WGS) entry which is preliminary data.</text>
</comment>
<protein>
    <submittedName>
        <fullName evidence="6">4Fe-4S ferredoxin</fullName>
    </submittedName>
</protein>
<feature type="domain" description="4Fe-4S ferredoxin-type" evidence="5">
    <location>
        <begin position="2"/>
        <end position="31"/>
    </location>
</feature>
<dbReference type="GO" id="GO:0051539">
    <property type="term" value="F:4 iron, 4 sulfur cluster binding"/>
    <property type="evidence" value="ECO:0007669"/>
    <property type="project" value="UniProtKB-KW"/>
</dbReference>
<dbReference type="InterPro" id="IPR017900">
    <property type="entry name" value="4Fe4S_Fe_S_CS"/>
</dbReference>